<reference evidence="15" key="1">
    <citation type="submission" date="2021-01" db="EMBL/GenBank/DDBJ databases">
        <authorList>
            <person name="Corre E."/>
            <person name="Pelletier E."/>
            <person name="Niang G."/>
            <person name="Scheremetjew M."/>
            <person name="Finn R."/>
            <person name="Kale V."/>
            <person name="Holt S."/>
            <person name="Cochrane G."/>
            <person name="Meng A."/>
            <person name="Brown T."/>
            <person name="Cohen L."/>
        </authorList>
    </citation>
    <scope>NUCLEOTIDE SEQUENCE</scope>
    <source>
        <strain evidence="15">SoJaBio B1-5/56/2</strain>
    </source>
</reference>
<dbReference type="InterPro" id="IPR050173">
    <property type="entry name" value="ABC_transporter_C-like"/>
</dbReference>
<dbReference type="Gene3D" id="1.20.1560.10">
    <property type="entry name" value="ABC transporter type 1, transmembrane domain"/>
    <property type="match status" value="2"/>
</dbReference>
<dbReference type="InterPro" id="IPR011527">
    <property type="entry name" value="ABC1_TM_dom"/>
</dbReference>
<dbReference type="PROSITE" id="PS50929">
    <property type="entry name" value="ABC_TM1F"/>
    <property type="match status" value="2"/>
</dbReference>
<evidence type="ECO:0000256" key="2">
    <source>
        <dbReference type="ARBA" id="ARBA00009726"/>
    </source>
</evidence>
<feature type="transmembrane region" description="Helical" evidence="12">
    <location>
        <begin position="30"/>
        <end position="53"/>
    </location>
</feature>
<evidence type="ECO:0000256" key="6">
    <source>
        <dbReference type="ARBA" id="ARBA00022737"/>
    </source>
</evidence>
<feature type="transmembrane region" description="Helical" evidence="12">
    <location>
        <begin position="1015"/>
        <end position="1035"/>
    </location>
</feature>
<dbReference type="GO" id="GO:0005524">
    <property type="term" value="F:ATP binding"/>
    <property type="evidence" value="ECO:0007669"/>
    <property type="project" value="UniProtKB-KW"/>
</dbReference>
<protein>
    <submittedName>
        <fullName evidence="15">Uncharacterized protein</fullName>
    </submittedName>
</protein>
<dbReference type="Pfam" id="PF00664">
    <property type="entry name" value="ABC_membrane"/>
    <property type="match status" value="2"/>
</dbReference>
<dbReference type="CDD" id="cd03250">
    <property type="entry name" value="ABCC_MRP_domain1"/>
    <property type="match status" value="1"/>
</dbReference>
<dbReference type="PANTHER" id="PTHR24223">
    <property type="entry name" value="ATP-BINDING CASSETTE SUB-FAMILY C"/>
    <property type="match status" value="1"/>
</dbReference>
<dbReference type="FunFam" id="3.40.50.300:FF:000997">
    <property type="entry name" value="Multidrug resistance-associated protein 1"/>
    <property type="match status" value="1"/>
</dbReference>
<dbReference type="SUPFAM" id="SSF90123">
    <property type="entry name" value="ABC transporter transmembrane region"/>
    <property type="match status" value="2"/>
</dbReference>
<feature type="domain" description="ABC transmembrane type-1" evidence="14">
    <location>
        <begin position="181"/>
        <end position="459"/>
    </location>
</feature>
<comment type="similarity">
    <text evidence="2">Belongs to the ABC transporter superfamily. ABCC family. Conjugate transporter (TC 3.A.1.208) subfamily.</text>
</comment>
<feature type="transmembrane region" description="Helical" evidence="12">
    <location>
        <begin position="873"/>
        <end position="897"/>
    </location>
</feature>
<feature type="transmembrane region" description="Helical" evidence="12">
    <location>
        <begin position="318"/>
        <end position="337"/>
    </location>
</feature>
<feature type="region of interest" description="Disordered" evidence="11">
    <location>
        <begin position="781"/>
        <end position="839"/>
    </location>
</feature>
<dbReference type="InterPro" id="IPR027417">
    <property type="entry name" value="P-loop_NTPase"/>
</dbReference>
<dbReference type="Pfam" id="PF00005">
    <property type="entry name" value="ABC_tran"/>
    <property type="match status" value="2"/>
</dbReference>
<feature type="compositionally biased region" description="Basic and acidic residues" evidence="11">
    <location>
        <begin position="819"/>
        <end position="839"/>
    </location>
</feature>
<dbReference type="GO" id="GO:0140359">
    <property type="term" value="F:ABC-type transporter activity"/>
    <property type="evidence" value="ECO:0007669"/>
    <property type="project" value="InterPro"/>
</dbReference>
<sequence>MIPTIAIPLSWFFVAYLLYVVKKKQPLGPFWWTLPIFLILNFLANSCKFYYSLRLVAFHGWSDEMSWFLAYYILVGTEMGVGLFLRQPSPATVRRFRLSREEAGSFYSQLTFTWMSPILELGSQRPLTPDDLWKLAEEDRSSVLNQKFTRHWNEEMAKPSIADRSLVRALRKAHALPFYHGGFFKLAHDLLMFLGPLWLNLLIQFVGDPEEPAWVGYAICFALGLTNLTQTAVLHQYFKRCFSVGMNLRSSTIVAVYDKSLRLSIGARQASTHGAIVNLMAVDAQRFQDLMPYLHMVWSAPMQIALALYFLYLVLGASIFAGFLLMVILIPINGVIAKKMRGFQTRQMGIKDTRLKLLNEILNGIKVIKLYAWEESFLNKVEDVRNKELTTLRNASLIKAVTSFLWTSTPILVSVVTFATYVGYGGVLTADKAFTALSLFNILRFPTNALPMVITNVAEASVSVDRLFTFLNLSELDPESVTIYQNQEPFIELANGVFSWSAGVEEQSLDTAKNEDRESEHEGGSSITLSDINLRCKTGRLTAIIGKVGCGKSSLISACLGEIPKVSGNVSMAGSVAYAPQQAWIQNATLRDNIVFGQPFIMKKYLGVIDACCLEQDIAMLPGGDLTEVGEKGITLSGGQKQRVSLARAVYQDADVYLLDDPLSAVDAHVGRHIFDNVIGPAGLLSEKVRVLVTHAEQYLPQCDSIFVMDKGMITMSGTYQQLVDQGHGFADTLAALKEEEEEQQESLKESDPAPSPSMEKRKRSTSSSLTFSNGAFVCADDDESGSDSGKEKEPKSPSLEGEEETESAGFGKQFPEIDGNKEKDADEQKKRKRGESALKGADEGTKLIASETRETGQVSWSVYWQYFKSLGVFNAFMIFFSFCLQQGAQIGAQLWLAQWTAVTADETAPDRSGYYLGIYSALSIVSSLGVLVRAVALLYGSLASSKNLHVGMLDNVCHAPMSFFDTTPLGRIVNRFSKDIYTVDEVLPNIIGMWLGSIFYTLSIIVILLVPLPYFVVVLVPVGFLFFYVQKFYLRSSREVQRLDSISRSPIYAHFGETLNGVSTVRSYSRESDFIVHNHEMIDENQKAYFINVSSNRWLAVRLETVGTAIVTFASLFSVIATEVWWNPDKADIHASLVGLAISSALSMTQVLNWAVRMNCQMETNIVSVERVKEYTEIEREAPPITDFRPPAGWPSKGEIALNDIKLRYREGLDLVLKGVSINIGKHEKIGIVGRTGAGKSTVTLGLFRIVELAGGSVIIDGVDISKLGLADLRKKLSIIPQDPVLFSGTLRENLDPFGQYNDQSIYEALTRSHLMDFVSNEPGGINMEISENGENLSVGQRQLVCMARALLRKSPILVMDEATAAVDYQTDSLIQETIRSEFKNCTVLTIAHRLNTIMDSDRILVLGAGRVLELDTPQNLMANNRSHLARMVADANKAQQM</sequence>
<dbReference type="PROSITE" id="PS50893">
    <property type="entry name" value="ABC_TRANSPORTER_2"/>
    <property type="match status" value="2"/>
</dbReference>
<evidence type="ECO:0000256" key="3">
    <source>
        <dbReference type="ARBA" id="ARBA00022448"/>
    </source>
</evidence>
<keyword evidence="7" id="KW-0547">Nucleotide-binding</keyword>
<comment type="subcellular location">
    <subcellularLocation>
        <location evidence="1">Vacuole membrane</location>
        <topology evidence="1">Multi-pass membrane protein</topology>
    </subcellularLocation>
</comment>
<dbReference type="Gene3D" id="3.40.50.300">
    <property type="entry name" value="P-loop containing nucleotide triphosphate hydrolases"/>
    <property type="match status" value="2"/>
</dbReference>
<feature type="transmembrane region" description="Helical" evidence="12">
    <location>
        <begin position="213"/>
        <end position="234"/>
    </location>
</feature>
<evidence type="ECO:0000256" key="7">
    <source>
        <dbReference type="ARBA" id="ARBA00022741"/>
    </source>
</evidence>
<dbReference type="CDD" id="cd18595">
    <property type="entry name" value="ABC_6TM_MRP1_2_3_6_D1_like"/>
    <property type="match status" value="1"/>
</dbReference>
<keyword evidence="8" id="KW-0067">ATP-binding</keyword>
<dbReference type="PROSITE" id="PS00211">
    <property type="entry name" value="ABC_TRANSPORTER_1"/>
    <property type="match status" value="2"/>
</dbReference>
<feature type="transmembrane region" description="Helical" evidence="12">
    <location>
        <begin position="6"/>
        <end position="21"/>
    </location>
</feature>
<dbReference type="GO" id="GO:0005774">
    <property type="term" value="C:vacuolar membrane"/>
    <property type="evidence" value="ECO:0007669"/>
    <property type="project" value="UniProtKB-SubCell"/>
</dbReference>
<dbReference type="EMBL" id="HBKR01003328">
    <property type="protein sequence ID" value="CAE2273858.1"/>
    <property type="molecule type" value="Transcribed_RNA"/>
</dbReference>
<dbReference type="SUPFAM" id="SSF52540">
    <property type="entry name" value="P-loop containing nucleoside triphosphate hydrolases"/>
    <property type="match status" value="2"/>
</dbReference>
<gene>
    <name evidence="15" type="ORF">NAES01612_LOCUS2220</name>
</gene>
<feature type="domain" description="ABC transmembrane type-1" evidence="14">
    <location>
        <begin position="877"/>
        <end position="1165"/>
    </location>
</feature>
<feature type="transmembrane region" description="Helical" evidence="12">
    <location>
        <begin position="293"/>
        <end position="312"/>
    </location>
</feature>
<evidence type="ECO:0000256" key="4">
    <source>
        <dbReference type="ARBA" id="ARBA00022554"/>
    </source>
</evidence>
<evidence type="ECO:0000256" key="1">
    <source>
        <dbReference type="ARBA" id="ARBA00004128"/>
    </source>
</evidence>
<keyword evidence="3" id="KW-0813">Transport</keyword>
<dbReference type="CDD" id="cd18603">
    <property type="entry name" value="ABC_6TM_MRP1_2_3_6_D2_like"/>
    <property type="match status" value="1"/>
</dbReference>
<keyword evidence="4" id="KW-0926">Vacuole</keyword>
<evidence type="ECO:0000256" key="10">
    <source>
        <dbReference type="ARBA" id="ARBA00023136"/>
    </source>
</evidence>
<name>A0A7S4JUQ1_9EUKA</name>
<keyword evidence="5 12" id="KW-0812">Transmembrane</keyword>
<evidence type="ECO:0000256" key="12">
    <source>
        <dbReference type="SAM" id="Phobius"/>
    </source>
</evidence>
<dbReference type="FunFam" id="1.20.1560.10:FF:000001">
    <property type="entry name" value="ATP-binding cassette subfamily C member 1"/>
    <property type="match status" value="1"/>
</dbReference>
<evidence type="ECO:0000313" key="15">
    <source>
        <dbReference type="EMBL" id="CAE2273858.1"/>
    </source>
</evidence>
<feature type="region of interest" description="Disordered" evidence="11">
    <location>
        <begin position="739"/>
        <end position="768"/>
    </location>
</feature>
<evidence type="ECO:0000259" key="13">
    <source>
        <dbReference type="PROSITE" id="PS50893"/>
    </source>
</evidence>
<dbReference type="FunFam" id="3.40.50.300:FF:000074">
    <property type="entry name" value="Multidrug resistance-associated protein 5 isoform 1"/>
    <property type="match status" value="1"/>
</dbReference>
<feature type="transmembrane region" description="Helical" evidence="12">
    <location>
        <begin position="65"/>
        <end position="85"/>
    </location>
</feature>
<proteinExistence type="inferred from homology"/>
<dbReference type="InterPro" id="IPR003439">
    <property type="entry name" value="ABC_transporter-like_ATP-bd"/>
</dbReference>
<feature type="domain" description="ABC transporter" evidence="13">
    <location>
        <begin position="1201"/>
        <end position="1435"/>
    </location>
</feature>
<feature type="transmembrane region" description="Helical" evidence="12">
    <location>
        <begin position="1100"/>
        <end position="1122"/>
    </location>
</feature>
<dbReference type="InterPro" id="IPR003593">
    <property type="entry name" value="AAA+_ATPase"/>
</dbReference>
<dbReference type="GO" id="GO:0000323">
    <property type="term" value="C:lytic vacuole"/>
    <property type="evidence" value="ECO:0007669"/>
    <property type="project" value="UniProtKB-ARBA"/>
</dbReference>
<feature type="domain" description="ABC transporter" evidence="13">
    <location>
        <begin position="504"/>
        <end position="736"/>
    </location>
</feature>
<evidence type="ECO:0000256" key="8">
    <source>
        <dbReference type="ARBA" id="ARBA00022840"/>
    </source>
</evidence>
<dbReference type="PANTHER" id="PTHR24223:SF443">
    <property type="entry name" value="MULTIDRUG-RESISTANCE LIKE PROTEIN 1, ISOFORM I"/>
    <property type="match status" value="1"/>
</dbReference>
<dbReference type="FunFam" id="1.20.1560.10:FF:000020">
    <property type="entry name" value="ABC metal ion transporter"/>
    <property type="match status" value="1"/>
</dbReference>
<dbReference type="GO" id="GO:0016887">
    <property type="term" value="F:ATP hydrolysis activity"/>
    <property type="evidence" value="ECO:0007669"/>
    <property type="project" value="InterPro"/>
</dbReference>
<evidence type="ECO:0000256" key="9">
    <source>
        <dbReference type="ARBA" id="ARBA00022989"/>
    </source>
</evidence>
<dbReference type="InterPro" id="IPR036640">
    <property type="entry name" value="ABC1_TM_sf"/>
</dbReference>
<accession>A0A7S4JUQ1</accession>
<keyword evidence="6" id="KW-0677">Repeat</keyword>
<feature type="transmembrane region" description="Helical" evidence="12">
    <location>
        <begin position="917"/>
        <end position="940"/>
    </location>
</feature>
<evidence type="ECO:0000256" key="5">
    <source>
        <dbReference type="ARBA" id="ARBA00022692"/>
    </source>
</evidence>
<dbReference type="InterPro" id="IPR017871">
    <property type="entry name" value="ABC_transporter-like_CS"/>
</dbReference>
<evidence type="ECO:0000259" key="14">
    <source>
        <dbReference type="PROSITE" id="PS50929"/>
    </source>
</evidence>
<organism evidence="15">
    <name type="scientific">Paramoeba aestuarina</name>
    <dbReference type="NCBI Taxonomy" id="180227"/>
    <lineage>
        <taxon>Eukaryota</taxon>
        <taxon>Amoebozoa</taxon>
        <taxon>Discosea</taxon>
        <taxon>Flabellinia</taxon>
        <taxon>Dactylopodida</taxon>
        <taxon>Paramoebidae</taxon>
        <taxon>Paramoeba</taxon>
    </lineage>
</organism>
<evidence type="ECO:0000256" key="11">
    <source>
        <dbReference type="SAM" id="MobiDB-lite"/>
    </source>
</evidence>
<dbReference type="CDD" id="cd03244">
    <property type="entry name" value="ABCC_MRP_domain2"/>
    <property type="match status" value="1"/>
</dbReference>
<keyword evidence="10 12" id="KW-0472">Membrane</keyword>
<feature type="transmembrane region" description="Helical" evidence="12">
    <location>
        <begin position="1134"/>
        <end position="1157"/>
    </location>
</feature>
<dbReference type="SMART" id="SM00382">
    <property type="entry name" value="AAA"/>
    <property type="match status" value="2"/>
</dbReference>
<keyword evidence="9 12" id="KW-1133">Transmembrane helix</keyword>